<evidence type="ECO:0000256" key="1">
    <source>
        <dbReference type="SAM" id="MobiDB-lite"/>
    </source>
</evidence>
<dbReference type="AlphaFoldDB" id="A0A9P5RYC1"/>
<reference evidence="2" key="1">
    <citation type="journal article" date="2020" name="Fungal Divers.">
        <title>Resolving the Mortierellaceae phylogeny through synthesis of multi-gene phylogenetics and phylogenomics.</title>
        <authorList>
            <person name="Vandepol N."/>
            <person name="Liber J."/>
            <person name="Desiro A."/>
            <person name="Na H."/>
            <person name="Kennedy M."/>
            <person name="Barry K."/>
            <person name="Grigoriev I.V."/>
            <person name="Miller A.N."/>
            <person name="O'Donnell K."/>
            <person name="Stajich J.E."/>
            <person name="Bonito G."/>
        </authorList>
    </citation>
    <scope>NUCLEOTIDE SEQUENCE</scope>
    <source>
        <strain evidence="2">NRRL 6426</strain>
    </source>
</reference>
<dbReference type="Proteomes" id="UP000748756">
    <property type="component" value="Unassembled WGS sequence"/>
</dbReference>
<comment type="caution">
    <text evidence="2">The sequence shown here is derived from an EMBL/GenBank/DDBJ whole genome shotgun (WGS) entry which is preliminary data.</text>
</comment>
<dbReference type="OrthoDB" id="2413248at2759"/>
<feature type="compositionally biased region" description="Polar residues" evidence="1">
    <location>
        <begin position="175"/>
        <end position="187"/>
    </location>
</feature>
<organism evidence="2 3">
    <name type="scientific">Linnemannia schmuckeri</name>
    <dbReference type="NCBI Taxonomy" id="64567"/>
    <lineage>
        <taxon>Eukaryota</taxon>
        <taxon>Fungi</taxon>
        <taxon>Fungi incertae sedis</taxon>
        <taxon>Mucoromycota</taxon>
        <taxon>Mortierellomycotina</taxon>
        <taxon>Mortierellomycetes</taxon>
        <taxon>Mortierellales</taxon>
        <taxon>Mortierellaceae</taxon>
        <taxon>Linnemannia</taxon>
    </lineage>
</organism>
<name>A0A9P5RYC1_9FUNG</name>
<accession>A0A9P5RYC1</accession>
<sequence length="262" mass="26971">MSNADNVIVLSAPTNVQMNSIKLTEEAVPVTMTITGYILDKAADGSTVVYSITPVTSTSLQRVDVKGGSPSFSKSYAATALNKQIITYSPSVSGNSTFNSFETATQTWSGAGLMNNGGGGENGGGSLIISETSGTSIGQQELKLVATTENPESDRCENSKKANNGGASGFDEAPSESSSTPYGSPYISPNQNRVSTVSANASIATPTVTAVAVTAVATASSPEYIYAKSRASSYGGTNALLSPQLYPEDKESNVRTSHTFAS</sequence>
<evidence type="ECO:0000313" key="2">
    <source>
        <dbReference type="EMBL" id="KAF9150666.1"/>
    </source>
</evidence>
<proteinExistence type="predicted"/>
<keyword evidence="3" id="KW-1185">Reference proteome</keyword>
<dbReference type="EMBL" id="JAAAUQ010000394">
    <property type="protein sequence ID" value="KAF9150666.1"/>
    <property type="molecule type" value="Genomic_DNA"/>
</dbReference>
<evidence type="ECO:0000313" key="3">
    <source>
        <dbReference type="Proteomes" id="UP000748756"/>
    </source>
</evidence>
<protein>
    <submittedName>
        <fullName evidence="2">Uncharacterized protein</fullName>
    </submittedName>
</protein>
<feature type="region of interest" description="Disordered" evidence="1">
    <location>
        <begin position="148"/>
        <end position="187"/>
    </location>
</feature>
<gene>
    <name evidence="2" type="ORF">BG015_007512</name>
</gene>